<feature type="domain" description="Mechanosensitive ion channel MscS" evidence="11">
    <location>
        <begin position="494"/>
        <end position="558"/>
    </location>
</feature>
<protein>
    <submittedName>
        <fullName evidence="12">Small-conductance mechanosensitive channel</fullName>
    </submittedName>
</protein>
<dbReference type="PANTHER" id="PTHR30460">
    <property type="entry name" value="MODERATE CONDUCTANCE MECHANOSENSITIVE CHANNEL YBIO"/>
    <property type="match status" value="1"/>
</dbReference>
<dbReference type="STRING" id="453582.SAMN05421580_10163"/>
<feature type="transmembrane region" description="Helical" evidence="9">
    <location>
        <begin position="204"/>
        <end position="225"/>
    </location>
</feature>
<dbReference type="Gene3D" id="1.10.287.1260">
    <property type="match status" value="1"/>
</dbReference>
<feature type="transmembrane region" description="Helical" evidence="9">
    <location>
        <begin position="448"/>
        <end position="470"/>
    </location>
</feature>
<dbReference type="AlphaFoldDB" id="A0A1N7IWD4"/>
<feature type="region of interest" description="Disordered" evidence="8">
    <location>
        <begin position="662"/>
        <end position="685"/>
    </location>
</feature>
<feature type="transmembrane region" description="Helical" evidence="9">
    <location>
        <begin position="398"/>
        <end position="417"/>
    </location>
</feature>
<dbReference type="RefSeq" id="WP_076483051.1">
    <property type="nucleotide sequence ID" value="NZ_FTOG01000001.1"/>
</dbReference>
<evidence type="ECO:0000313" key="12">
    <source>
        <dbReference type="EMBL" id="SIS41379.1"/>
    </source>
</evidence>
<keyword evidence="4" id="KW-1003">Cell membrane</keyword>
<reference evidence="13" key="1">
    <citation type="submission" date="2017-01" db="EMBL/GenBank/DDBJ databases">
        <authorList>
            <person name="Varghese N."/>
            <person name="Submissions S."/>
        </authorList>
    </citation>
    <scope>NUCLEOTIDE SEQUENCE [LARGE SCALE GENOMIC DNA]</scope>
    <source>
        <strain evidence="13">DSM 19945</strain>
    </source>
</reference>
<dbReference type="Pfam" id="PF00924">
    <property type="entry name" value="MS_channel_2nd"/>
    <property type="match status" value="1"/>
</dbReference>
<comment type="subcellular location">
    <subcellularLocation>
        <location evidence="2">Cell membrane</location>
    </subcellularLocation>
    <subcellularLocation>
        <location evidence="1">Membrane</location>
        <topology evidence="1">Multi-pass membrane protein</topology>
    </subcellularLocation>
</comment>
<feature type="transmembrane region" description="Helical" evidence="9">
    <location>
        <begin position="231"/>
        <end position="255"/>
    </location>
</feature>
<keyword evidence="6 9" id="KW-1133">Transmembrane helix</keyword>
<dbReference type="PANTHER" id="PTHR30460:SF0">
    <property type="entry name" value="MODERATE CONDUCTANCE MECHANOSENSITIVE CHANNEL YBIO"/>
    <property type="match status" value="1"/>
</dbReference>
<evidence type="ECO:0000256" key="8">
    <source>
        <dbReference type="SAM" id="MobiDB-lite"/>
    </source>
</evidence>
<evidence type="ECO:0000256" key="10">
    <source>
        <dbReference type="SAM" id="SignalP"/>
    </source>
</evidence>
<evidence type="ECO:0000313" key="13">
    <source>
        <dbReference type="Proteomes" id="UP000186221"/>
    </source>
</evidence>
<dbReference type="EMBL" id="FTOG01000001">
    <property type="protein sequence ID" value="SIS41379.1"/>
    <property type="molecule type" value="Genomic_DNA"/>
</dbReference>
<gene>
    <name evidence="12" type="ORF">SAMN05421580_10163</name>
</gene>
<dbReference type="InterPro" id="IPR011014">
    <property type="entry name" value="MscS_channel_TM-2"/>
</dbReference>
<dbReference type="SUPFAM" id="SSF50182">
    <property type="entry name" value="Sm-like ribonucleoproteins"/>
    <property type="match status" value="1"/>
</dbReference>
<dbReference type="Proteomes" id="UP000186221">
    <property type="component" value="Unassembled WGS sequence"/>
</dbReference>
<dbReference type="InterPro" id="IPR010920">
    <property type="entry name" value="LSM_dom_sf"/>
</dbReference>
<feature type="transmembrane region" description="Helical" evidence="9">
    <location>
        <begin position="367"/>
        <end position="386"/>
    </location>
</feature>
<evidence type="ECO:0000256" key="1">
    <source>
        <dbReference type="ARBA" id="ARBA00004141"/>
    </source>
</evidence>
<dbReference type="GO" id="GO:0005886">
    <property type="term" value="C:plasma membrane"/>
    <property type="evidence" value="ECO:0007669"/>
    <property type="project" value="UniProtKB-SubCell"/>
</dbReference>
<keyword evidence="7 9" id="KW-0472">Membrane</keyword>
<feature type="transmembrane region" description="Helical" evidence="9">
    <location>
        <begin position="85"/>
        <end position="107"/>
    </location>
</feature>
<evidence type="ECO:0000256" key="4">
    <source>
        <dbReference type="ARBA" id="ARBA00022475"/>
    </source>
</evidence>
<name>A0A1N7IWD4_9RHOB</name>
<proteinExistence type="inferred from homology"/>
<comment type="similarity">
    <text evidence="3">Belongs to the MscS (TC 1.A.23) family.</text>
</comment>
<evidence type="ECO:0000259" key="11">
    <source>
        <dbReference type="Pfam" id="PF00924"/>
    </source>
</evidence>
<dbReference type="SUPFAM" id="SSF82861">
    <property type="entry name" value="Mechanosensitive channel protein MscS (YggB), transmembrane region"/>
    <property type="match status" value="1"/>
</dbReference>
<dbReference type="InterPro" id="IPR023408">
    <property type="entry name" value="MscS_beta-dom_sf"/>
</dbReference>
<dbReference type="Gene3D" id="3.30.70.100">
    <property type="match status" value="1"/>
</dbReference>
<dbReference type="GO" id="GO:0008381">
    <property type="term" value="F:mechanosensitive monoatomic ion channel activity"/>
    <property type="evidence" value="ECO:0007669"/>
    <property type="project" value="InterPro"/>
</dbReference>
<keyword evidence="10" id="KW-0732">Signal</keyword>
<feature type="transmembrane region" description="Helical" evidence="9">
    <location>
        <begin position="162"/>
        <end position="184"/>
    </location>
</feature>
<feature type="transmembrane region" description="Helical" evidence="9">
    <location>
        <begin position="476"/>
        <end position="495"/>
    </location>
</feature>
<accession>A0A1N7IWD4</accession>
<evidence type="ECO:0000256" key="6">
    <source>
        <dbReference type="ARBA" id="ARBA00022989"/>
    </source>
</evidence>
<evidence type="ECO:0000256" key="9">
    <source>
        <dbReference type="SAM" id="Phobius"/>
    </source>
</evidence>
<evidence type="ECO:0000256" key="5">
    <source>
        <dbReference type="ARBA" id="ARBA00022692"/>
    </source>
</evidence>
<dbReference type="InterPro" id="IPR045276">
    <property type="entry name" value="YbiO_bact"/>
</dbReference>
<evidence type="ECO:0000256" key="3">
    <source>
        <dbReference type="ARBA" id="ARBA00008017"/>
    </source>
</evidence>
<feature type="transmembrane region" description="Helical" evidence="9">
    <location>
        <begin position="311"/>
        <end position="332"/>
    </location>
</feature>
<feature type="transmembrane region" description="Helical" evidence="9">
    <location>
        <begin position="128"/>
        <end position="150"/>
    </location>
</feature>
<dbReference type="Gene3D" id="2.30.30.60">
    <property type="match status" value="1"/>
</dbReference>
<feature type="signal peptide" evidence="10">
    <location>
        <begin position="1"/>
        <end position="19"/>
    </location>
</feature>
<keyword evidence="13" id="KW-1185">Reference proteome</keyword>
<dbReference type="OrthoDB" id="9814206at2"/>
<sequence>MRRAYLWGLAGLLPLRALAESSEAPGIVTSGFVQGALAVVEVLMQSSSRAALQFAALGADLPDFPATLVAFFARLGETDFSLGALVARVVLWLAVGTLAELGFRAMLAKFRKAAGAGGGDGAQEGGRGLWLLGNLAAMAVFAVVGGWPLLMSVQANSGAQSFVVSYMLALVMVRVFALLARLVLAPWRPTLRLAALSDPEARRLYRHLVTIAGAAVFFLVTTKLLRAGGLSLSATLTFALITRTLVAVAVIAAIFAHRAPIARILSRDRKGRRRAAGWQGLAGIWHLLATSYVALSWGMSSMLLLLGRFEANTLAVASLILIVALVTLCLMLDDWAARADAATPATTLAAVAGQRSPPSFAQFFSRLGRALATVGTLTLLVRLWSGPWDIWRNPLAEALGPALTQLMLTLLIAYVLWQVVAIGSERMLCAAAPGASARQTRVATFLPLIRNTTFVAIALTATMIGLSAIGVDVLPLLAGAGVVGIALGMGGQALVKDIVSGIFFLLDDAFRVGEYVDTGLAEGTIERAGIRSLAIRHPLGALHTVPFGEIRTIANHSRDWISLRLDFRLPFDTDLALLQAEFEQLAEVLAADPQLGPLFVGRLDFGGVVMIDEGAMIVRTSYKCLPGEQYRLRRIVYDAVQKMFQDNGISVAVREVRVRGEGAAEHGPATSAGSVAAPGSGQEMR</sequence>
<evidence type="ECO:0000256" key="7">
    <source>
        <dbReference type="ARBA" id="ARBA00023136"/>
    </source>
</evidence>
<feature type="chain" id="PRO_5009942879" evidence="10">
    <location>
        <begin position="20"/>
        <end position="685"/>
    </location>
</feature>
<organism evidence="12 13">
    <name type="scientific">Rhodobacter aestuarii</name>
    <dbReference type="NCBI Taxonomy" id="453582"/>
    <lineage>
        <taxon>Bacteria</taxon>
        <taxon>Pseudomonadati</taxon>
        <taxon>Pseudomonadota</taxon>
        <taxon>Alphaproteobacteria</taxon>
        <taxon>Rhodobacterales</taxon>
        <taxon>Rhodobacter group</taxon>
        <taxon>Rhodobacter</taxon>
    </lineage>
</organism>
<dbReference type="InterPro" id="IPR006685">
    <property type="entry name" value="MscS_channel_2nd"/>
</dbReference>
<keyword evidence="5 9" id="KW-0812">Transmembrane</keyword>
<evidence type="ECO:0000256" key="2">
    <source>
        <dbReference type="ARBA" id="ARBA00004236"/>
    </source>
</evidence>
<feature type="transmembrane region" description="Helical" evidence="9">
    <location>
        <begin position="276"/>
        <end position="299"/>
    </location>
</feature>